<feature type="domain" description="Beta-lactamase-related" evidence="1">
    <location>
        <begin position="47"/>
        <end position="348"/>
    </location>
</feature>
<dbReference type="AlphaFoldDB" id="A0A381WRY6"/>
<dbReference type="SUPFAM" id="SSF56601">
    <property type="entry name" value="beta-lactamase/transpeptidase-like"/>
    <property type="match status" value="1"/>
</dbReference>
<name>A0A381WRY6_9ZZZZ</name>
<accession>A0A381WRY6</accession>
<dbReference type="PANTHER" id="PTHR46825:SF9">
    <property type="entry name" value="BETA-LACTAMASE-RELATED DOMAIN-CONTAINING PROTEIN"/>
    <property type="match status" value="1"/>
</dbReference>
<dbReference type="EMBL" id="UINC01012676">
    <property type="protein sequence ID" value="SVA55230.1"/>
    <property type="molecule type" value="Genomic_DNA"/>
</dbReference>
<dbReference type="PANTHER" id="PTHR46825">
    <property type="entry name" value="D-ALANYL-D-ALANINE-CARBOXYPEPTIDASE/ENDOPEPTIDASE AMPH"/>
    <property type="match status" value="1"/>
</dbReference>
<dbReference type="Pfam" id="PF00144">
    <property type="entry name" value="Beta-lactamase"/>
    <property type="match status" value="1"/>
</dbReference>
<dbReference type="InterPro" id="IPR001466">
    <property type="entry name" value="Beta-lactam-related"/>
</dbReference>
<dbReference type="Gene3D" id="3.40.710.10">
    <property type="entry name" value="DD-peptidase/beta-lactamase superfamily"/>
    <property type="match status" value="1"/>
</dbReference>
<evidence type="ECO:0000313" key="2">
    <source>
        <dbReference type="EMBL" id="SVA55230.1"/>
    </source>
</evidence>
<gene>
    <name evidence="2" type="ORF">METZ01_LOCUS108084</name>
</gene>
<reference evidence="2" key="1">
    <citation type="submission" date="2018-05" db="EMBL/GenBank/DDBJ databases">
        <authorList>
            <person name="Lanie J.A."/>
            <person name="Ng W.-L."/>
            <person name="Kazmierczak K.M."/>
            <person name="Andrzejewski T.M."/>
            <person name="Davidsen T.M."/>
            <person name="Wayne K.J."/>
            <person name="Tettelin H."/>
            <person name="Glass J.I."/>
            <person name="Rusch D."/>
            <person name="Podicherti R."/>
            <person name="Tsui H.-C.T."/>
            <person name="Winkler M.E."/>
        </authorList>
    </citation>
    <scope>NUCLEOTIDE SEQUENCE</scope>
</reference>
<evidence type="ECO:0000259" key="1">
    <source>
        <dbReference type="Pfam" id="PF00144"/>
    </source>
</evidence>
<dbReference type="InterPro" id="IPR050491">
    <property type="entry name" value="AmpC-like"/>
</dbReference>
<dbReference type="InterPro" id="IPR012338">
    <property type="entry name" value="Beta-lactam/transpept-like"/>
</dbReference>
<sequence length="551" mass="60648">MNMLRTVRLVILAVAGLPLPYLLFAQVPPDAGLRIDGIFAPWSSVNSPGCAVGVSKDGLTIFSRGYGMADLEHDIPNGAETVFEGGSLSKQFTAAAIMLLVIDGKLALDDDVRDYVPEVPDYSAKITLRHMMTHTSGLRDWGSVAQISGWGREERSHDHSDVIDIVSRQSALNFEPGHEYSYSNTGYNLLAIIVGRVSGISFADFSMKRIFEPLGMEHTQWRDDYRRIVKGRSTAYTALPDRTFEINRPIEYVHGNGGILTTVGDLLTWNQALTTGRLGGREFVALMHETGHLNDGSEIVYAAGLRIAENSGVPAISHTGSTAGYRAVTTRYPDQGIALAMLCNVTNVPTGGTGARIARVFLGEVPDPVEPSAVDVSRGKLAVLTGLYRDPVTGSTLRVDLSEAGLELDGQGPLTPLSENEFQANSNSRRYVFETKEGSRPTIHVESWEYTDQRYEPVEPAEPSAGELRAYEGQYYSSDAETTFVVRVEDGQLTIWQRPDVTRALAPIYADGFRDGRYIYRFRRDSAGRVVALSLSLGRVYDMRFERVYID</sequence>
<proteinExistence type="predicted"/>
<protein>
    <recommendedName>
        <fullName evidence="1">Beta-lactamase-related domain-containing protein</fullName>
    </recommendedName>
</protein>
<organism evidence="2">
    <name type="scientific">marine metagenome</name>
    <dbReference type="NCBI Taxonomy" id="408172"/>
    <lineage>
        <taxon>unclassified sequences</taxon>
        <taxon>metagenomes</taxon>
        <taxon>ecological metagenomes</taxon>
    </lineage>
</organism>